<keyword evidence="4" id="KW-1185">Reference proteome</keyword>
<keyword evidence="2" id="KW-0472">Membrane</keyword>
<feature type="compositionally biased region" description="Basic and acidic residues" evidence="1">
    <location>
        <begin position="204"/>
        <end position="221"/>
    </location>
</feature>
<feature type="compositionally biased region" description="Basic and acidic residues" evidence="1">
    <location>
        <begin position="156"/>
        <end position="165"/>
    </location>
</feature>
<keyword evidence="2" id="KW-1133">Transmembrane helix</keyword>
<feature type="compositionally biased region" description="Basic and acidic residues" evidence="1">
    <location>
        <begin position="38"/>
        <end position="53"/>
    </location>
</feature>
<feature type="region of interest" description="Disordered" evidence="1">
    <location>
        <begin position="773"/>
        <end position="792"/>
    </location>
</feature>
<evidence type="ECO:0000256" key="2">
    <source>
        <dbReference type="SAM" id="Phobius"/>
    </source>
</evidence>
<dbReference type="Proteomes" id="UP000095210">
    <property type="component" value="Chromosome"/>
</dbReference>
<gene>
    <name evidence="3" type="ORF">TL08_02685</name>
</gene>
<feature type="compositionally biased region" description="Low complexity" evidence="1">
    <location>
        <begin position="292"/>
        <end position="304"/>
    </location>
</feature>
<proteinExistence type="predicted"/>
<feature type="compositionally biased region" description="Polar residues" evidence="1">
    <location>
        <begin position="523"/>
        <end position="532"/>
    </location>
</feature>
<dbReference type="EMBL" id="CP014859">
    <property type="protein sequence ID" value="AOS61375.1"/>
    <property type="molecule type" value="Genomic_DNA"/>
</dbReference>
<reference evidence="4" key="1">
    <citation type="submission" date="2016-03" db="EMBL/GenBank/DDBJ databases">
        <title>Complete genome sequence of the type strain Actinoalloteichus hymeniacidonis DSM 45092.</title>
        <authorList>
            <person name="Schaffert L."/>
            <person name="Albersmeier A."/>
            <person name="Winkler A."/>
            <person name="Kalinowski J."/>
            <person name="Zotchev S."/>
            <person name="Ruckert C."/>
        </authorList>
    </citation>
    <scope>NUCLEOTIDE SEQUENCE [LARGE SCALE GENOMIC DNA]</scope>
    <source>
        <strain evidence="4">HPA177(T) (DSM 45092(T))</strain>
    </source>
</reference>
<evidence type="ECO:0008006" key="5">
    <source>
        <dbReference type="Google" id="ProtNLM"/>
    </source>
</evidence>
<organism evidence="3 4">
    <name type="scientific">Actinoalloteichus hymeniacidonis</name>
    <dbReference type="NCBI Taxonomy" id="340345"/>
    <lineage>
        <taxon>Bacteria</taxon>
        <taxon>Bacillati</taxon>
        <taxon>Actinomycetota</taxon>
        <taxon>Actinomycetes</taxon>
        <taxon>Pseudonocardiales</taxon>
        <taxon>Pseudonocardiaceae</taxon>
        <taxon>Actinoalloteichus</taxon>
    </lineage>
</organism>
<dbReference type="RefSeq" id="WP_069846308.1">
    <property type="nucleotide sequence ID" value="NZ_CP014859.1"/>
</dbReference>
<feature type="compositionally biased region" description="Basic and acidic residues" evidence="1">
    <location>
        <begin position="270"/>
        <end position="287"/>
    </location>
</feature>
<dbReference type="AlphaFoldDB" id="A0AAC9HLG8"/>
<feature type="compositionally biased region" description="Basic and acidic residues" evidence="1">
    <location>
        <begin position="124"/>
        <end position="147"/>
    </location>
</feature>
<evidence type="ECO:0000313" key="3">
    <source>
        <dbReference type="EMBL" id="AOS61375.1"/>
    </source>
</evidence>
<feature type="compositionally biased region" description="Low complexity" evidence="1">
    <location>
        <begin position="718"/>
        <end position="736"/>
    </location>
</feature>
<feature type="transmembrane region" description="Helical" evidence="2">
    <location>
        <begin position="6"/>
        <end position="28"/>
    </location>
</feature>
<sequence>MTSIFGQVWLWSLLAFVLGVLITWALLVRPAQQRLSRLETDRESGPELDHAVDTDQPDEFAGRSPQRAASVQRDFDGEDLLAGIRGTTPNPTSRQPMPETYEELWDNSPAPSPQTRHLPSRPAEPPRRPEPTRSDFFADQHADRTPARPDAQQRGNLDDSRRDRGPGPLDQYQGPTAQRREQRPEAQADQTAVIDTGSFFPQADARRADPTAKPARPERGFDGPSSTKAGPGRRDETIGWPDEMGDAEPAADSRPQDASVADLLSESDPDTWRGSEPEGLARPEQHPRRNLPAADVADDPAQADGLDGAWPQSEQRSGSSLEDVDADQHPMAQPTPGSDATSWVGDVAEPRTDFFRRSDLSATEEPADQVAAAEFPTEDTPAEDQAGDEHPVGEHEWPDQQVVTPPEPEPGAASELPKRKPSTAKRGDRTPGPLAISARPESLPDADQDAAAVQDGGLPAAPVERSNLASGWPVRDTAASGAATPTQQPVSMFEPAIDPVEEHVEEAAEESSVGTDHGRVDAVQSTTEQGEQTAMIPIVSISDDEGPAGSADQGRTPAEPAQPAEDQADRRRTAGGIPHVADRATARPASAALARRTDPLDDLELGDATPSAADAADAEDTGGERSRSLFEPVLEADNVAPGPAPSGGAAEFVWFAGRGQAGSQAGPPPRPALPAGSIPAIAQPVMPTPSSSPGREPWIPIQDLEGNRLDAATLTPKGAQPFGPGSAPAAPDGSAPTADYQIKANAKSRTYYTEQSPQFATAKAQVWFRSEADAQRAGFAPWHTRRSGSTGH</sequence>
<feature type="compositionally biased region" description="Basic and acidic residues" evidence="1">
    <location>
        <begin position="348"/>
        <end position="359"/>
    </location>
</feature>
<feature type="compositionally biased region" description="Basic and acidic residues" evidence="1">
    <location>
        <begin position="387"/>
        <end position="398"/>
    </location>
</feature>
<dbReference type="KEGG" id="ahm:TL08_02685"/>
<evidence type="ECO:0000313" key="4">
    <source>
        <dbReference type="Proteomes" id="UP000095210"/>
    </source>
</evidence>
<feature type="region of interest" description="Disordered" evidence="1">
    <location>
        <begin position="38"/>
        <end position="626"/>
    </location>
</feature>
<accession>A0AAC9HLG8</accession>
<protein>
    <recommendedName>
        <fullName evidence="5">Membrane protein ArfC</fullName>
    </recommendedName>
</protein>
<keyword evidence="2" id="KW-0812">Transmembrane</keyword>
<feature type="region of interest" description="Disordered" evidence="1">
    <location>
        <begin position="714"/>
        <end position="738"/>
    </location>
</feature>
<name>A0AAC9HLG8_9PSEU</name>
<evidence type="ECO:0000256" key="1">
    <source>
        <dbReference type="SAM" id="MobiDB-lite"/>
    </source>
</evidence>
<feature type="compositionally biased region" description="Acidic residues" evidence="1">
    <location>
        <begin position="376"/>
        <end position="386"/>
    </location>
</feature>